<dbReference type="Gene3D" id="3.10.180.10">
    <property type="entry name" value="2,3-Dihydroxybiphenyl 1,2-Dioxygenase, domain 1"/>
    <property type="match status" value="1"/>
</dbReference>
<dbReference type="PANTHER" id="PTHR33993">
    <property type="entry name" value="GLYOXALASE-RELATED"/>
    <property type="match status" value="1"/>
</dbReference>
<organism evidence="3 4">
    <name type="scientific">Eiseniibacteriota bacterium</name>
    <dbReference type="NCBI Taxonomy" id="2212470"/>
    <lineage>
        <taxon>Bacteria</taxon>
        <taxon>Candidatus Eiseniibacteriota</taxon>
    </lineage>
</organism>
<name>A0A538SRN0_UNCEI</name>
<dbReference type="SUPFAM" id="SSF54593">
    <property type="entry name" value="Glyoxalase/Bleomycin resistance protein/Dihydroxybiphenyl dioxygenase"/>
    <property type="match status" value="1"/>
</dbReference>
<dbReference type="PROSITE" id="PS51819">
    <property type="entry name" value="VOC"/>
    <property type="match status" value="1"/>
</dbReference>
<evidence type="ECO:0000313" key="4">
    <source>
        <dbReference type="Proteomes" id="UP000317716"/>
    </source>
</evidence>
<evidence type="ECO:0000256" key="1">
    <source>
        <dbReference type="SAM" id="MobiDB-lite"/>
    </source>
</evidence>
<feature type="domain" description="VOC" evidence="2">
    <location>
        <begin position="74"/>
        <end position="191"/>
    </location>
</feature>
<proteinExistence type="predicted"/>
<feature type="region of interest" description="Disordered" evidence="1">
    <location>
        <begin position="1"/>
        <end position="65"/>
    </location>
</feature>
<sequence length="195" mass="21151">MAVKKLRSTSARTAARAAKKPAAHGAPRRSTVRPAPKPAAAPPAAAKPDAQPAPAKPAAQPAATDEAPNAIGAWHHHLDYTSHDMAGIKRFYTEVLGFKRFIEEPKVGYLSIRTTPTTSVGFMAPVPGPPEQWRPPGEPALYFFVKDVDRVHRDLVAKGVSFQEPPTDRPWGHRMAICRDPEGRMVCLAQDPSRG</sequence>
<dbReference type="InterPro" id="IPR052164">
    <property type="entry name" value="Anthracycline_SecMetBiosynth"/>
</dbReference>
<dbReference type="Proteomes" id="UP000317716">
    <property type="component" value="Unassembled WGS sequence"/>
</dbReference>
<feature type="compositionally biased region" description="Basic residues" evidence="1">
    <location>
        <begin position="17"/>
        <end position="31"/>
    </location>
</feature>
<dbReference type="EMBL" id="VBOS01000280">
    <property type="protein sequence ID" value="TMQ54039.1"/>
    <property type="molecule type" value="Genomic_DNA"/>
</dbReference>
<evidence type="ECO:0000259" key="2">
    <source>
        <dbReference type="PROSITE" id="PS51819"/>
    </source>
</evidence>
<accession>A0A538SRN0</accession>
<dbReference type="InterPro" id="IPR037523">
    <property type="entry name" value="VOC_core"/>
</dbReference>
<comment type="caution">
    <text evidence="3">The sequence shown here is derived from an EMBL/GenBank/DDBJ whole genome shotgun (WGS) entry which is preliminary data.</text>
</comment>
<protein>
    <recommendedName>
        <fullName evidence="2">VOC domain-containing protein</fullName>
    </recommendedName>
</protein>
<reference evidence="3 4" key="1">
    <citation type="journal article" date="2019" name="Nat. Microbiol.">
        <title>Mediterranean grassland soil C-N compound turnover is dependent on rainfall and depth, and is mediated by genomically divergent microorganisms.</title>
        <authorList>
            <person name="Diamond S."/>
            <person name="Andeer P.F."/>
            <person name="Li Z."/>
            <person name="Crits-Christoph A."/>
            <person name="Burstein D."/>
            <person name="Anantharaman K."/>
            <person name="Lane K.R."/>
            <person name="Thomas B.C."/>
            <person name="Pan C."/>
            <person name="Northen T.R."/>
            <person name="Banfield J.F."/>
        </authorList>
    </citation>
    <scope>NUCLEOTIDE SEQUENCE [LARGE SCALE GENOMIC DNA]</scope>
    <source>
        <strain evidence="3">WS_2</strain>
    </source>
</reference>
<feature type="compositionally biased region" description="Low complexity" evidence="1">
    <location>
        <begin position="42"/>
        <end position="63"/>
    </location>
</feature>
<dbReference type="InterPro" id="IPR029068">
    <property type="entry name" value="Glyas_Bleomycin-R_OHBP_Dase"/>
</dbReference>
<dbReference type="InterPro" id="IPR004360">
    <property type="entry name" value="Glyas_Fos-R_dOase_dom"/>
</dbReference>
<dbReference type="AlphaFoldDB" id="A0A538SRN0"/>
<dbReference type="Pfam" id="PF00903">
    <property type="entry name" value="Glyoxalase"/>
    <property type="match status" value="1"/>
</dbReference>
<gene>
    <name evidence="3" type="ORF">E6K72_08020</name>
</gene>
<evidence type="ECO:0000313" key="3">
    <source>
        <dbReference type="EMBL" id="TMQ54039.1"/>
    </source>
</evidence>